<dbReference type="GO" id="GO:0016987">
    <property type="term" value="F:sigma factor activity"/>
    <property type="evidence" value="ECO:0007669"/>
    <property type="project" value="UniProtKB-KW"/>
</dbReference>
<keyword evidence="2" id="KW-0805">Transcription regulation</keyword>
<evidence type="ECO:0000313" key="8">
    <source>
        <dbReference type="EMBL" id="KUO22481.1"/>
    </source>
</evidence>
<dbReference type="InterPro" id="IPR014284">
    <property type="entry name" value="RNA_pol_sigma-70_dom"/>
</dbReference>
<keyword evidence="3" id="KW-0731">Sigma factor</keyword>
<dbReference type="Proteomes" id="UP000053260">
    <property type="component" value="Unassembled WGS sequence"/>
</dbReference>
<evidence type="ECO:0000313" key="9">
    <source>
        <dbReference type="Proteomes" id="UP000053260"/>
    </source>
</evidence>
<dbReference type="InterPro" id="IPR014325">
    <property type="entry name" value="RNA_pol_sigma-E_actinobac"/>
</dbReference>
<dbReference type="InterPro" id="IPR007627">
    <property type="entry name" value="RNA_pol_sigma70_r2"/>
</dbReference>
<evidence type="ECO:0000256" key="5">
    <source>
        <dbReference type="ARBA" id="ARBA00023163"/>
    </source>
</evidence>
<dbReference type="CDD" id="cd06171">
    <property type="entry name" value="Sigma70_r4"/>
    <property type="match status" value="1"/>
</dbReference>
<dbReference type="Pfam" id="PF08281">
    <property type="entry name" value="Sigma70_r4_2"/>
    <property type="match status" value="1"/>
</dbReference>
<evidence type="ECO:0008006" key="10">
    <source>
        <dbReference type="Google" id="ProtNLM"/>
    </source>
</evidence>
<dbReference type="AlphaFoldDB" id="A0A101V4V6"/>
<gene>
    <name evidence="8" type="ORF">AQJ91_03325</name>
</gene>
<protein>
    <recommendedName>
        <fullName evidence="10">SigE family RNA polymerase sigma factor</fullName>
    </recommendedName>
</protein>
<dbReference type="GO" id="GO:0003677">
    <property type="term" value="F:DNA binding"/>
    <property type="evidence" value="ECO:0007669"/>
    <property type="project" value="UniProtKB-KW"/>
</dbReference>
<evidence type="ECO:0000256" key="1">
    <source>
        <dbReference type="ARBA" id="ARBA00010641"/>
    </source>
</evidence>
<dbReference type="STRING" id="909626.AQJ91_03325"/>
<dbReference type="EMBL" id="LMXB01000014">
    <property type="protein sequence ID" value="KUO22481.1"/>
    <property type="molecule type" value="Genomic_DNA"/>
</dbReference>
<comment type="similarity">
    <text evidence="1">Belongs to the sigma-70 factor family. ECF subfamily.</text>
</comment>
<dbReference type="SUPFAM" id="SSF88946">
    <property type="entry name" value="Sigma2 domain of RNA polymerase sigma factors"/>
    <property type="match status" value="1"/>
</dbReference>
<dbReference type="NCBIfam" id="TIGR02983">
    <property type="entry name" value="SigE-fam_strep"/>
    <property type="match status" value="1"/>
</dbReference>
<evidence type="ECO:0000256" key="3">
    <source>
        <dbReference type="ARBA" id="ARBA00023082"/>
    </source>
</evidence>
<proteinExistence type="inferred from homology"/>
<dbReference type="OrthoDB" id="3678480at2"/>
<keyword evidence="5" id="KW-0804">Transcription</keyword>
<evidence type="ECO:0000259" key="7">
    <source>
        <dbReference type="Pfam" id="PF08281"/>
    </source>
</evidence>
<keyword evidence="4" id="KW-0238">DNA-binding</keyword>
<evidence type="ECO:0000256" key="4">
    <source>
        <dbReference type="ARBA" id="ARBA00023125"/>
    </source>
</evidence>
<evidence type="ECO:0000256" key="2">
    <source>
        <dbReference type="ARBA" id="ARBA00023015"/>
    </source>
</evidence>
<name>A0A101V4V6_9ACTN</name>
<keyword evidence="9" id="KW-1185">Reference proteome</keyword>
<dbReference type="RefSeq" id="WP_067016153.1">
    <property type="nucleotide sequence ID" value="NZ_KQ949076.1"/>
</dbReference>
<dbReference type="InterPro" id="IPR013325">
    <property type="entry name" value="RNA_pol_sigma_r2"/>
</dbReference>
<dbReference type="Gene3D" id="1.10.10.10">
    <property type="entry name" value="Winged helix-like DNA-binding domain superfamily/Winged helix DNA-binding domain"/>
    <property type="match status" value="1"/>
</dbReference>
<feature type="domain" description="RNA polymerase sigma-70 region 2" evidence="6">
    <location>
        <begin position="14"/>
        <end position="80"/>
    </location>
</feature>
<dbReference type="PANTHER" id="PTHR43133:SF50">
    <property type="entry name" value="ECF RNA POLYMERASE SIGMA FACTOR SIGM"/>
    <property type="match status" value="1"/>
</dbReference>
<dbReference type="InterPro" id="IPR013249">
    <property type="entry name" value="RNA_pol_sigma70_r4_t2"/>
</dbReference>
<dbReference type="NCBIfam" id="TIGR02937">
    <property type="entry name" value="sigma70-ECF"/>
    <property type="match status" value="1"/>
</dbReference>
<feature type="domain" description="RNA polymerase sigma factor 70 region 4 type 2" evidence="7">
    <location>
        <begin position="114"/>
        <end position="165"/>
    </location>
</feature>
<dbReference type="InterPro" id="IPR036388">
    <property type="entry name" value="WH-like_DNA-bd_sf"/>
</dbReference>
<dbReference type="InterPro" id="IPR013324">
    <property type="entry name" value="RNA_pol_sigma_r3/r4-like"/>
</dbReference>
<sequence length="181" mass="20345">MAGRRDEEAFSEFVHARSRALLRTAYLLSGGDHALAEDLLQSALVKAYVALPRLRDPRALESYVRRTLANTATSWWRSRRVRGERLTDGLAESVPTVPDTVTQDGTSEVDERERIWAWVCSLPPRQRAVIVLRYYEDLTEPQTAELLSCSVGTVKTQAHRALKKLREMVTGGLPKAVEEAL</sequence>
<dbReference type="SUPFAM" id="SSF88659">
    <property type="entry name" value="Sigma3 and sigma4 domains of RNA polymerase sigma factors"/>
    <property type="match status" value="1"/>
</dbReference>
<dbReference type="Pfam" id="PF04542">
    <property type="entry name" value="Sigma70_r2"/>
    <property type="match status" value="1"/>
</dbReference>
<comment type="caution">
    <text evidence="8">The sequence shown here is derived from an EMBL/GenBank/DDBJ whole genome shotgun (WGS) entry which is preliminary data.</text>
</comment>
<dbReference type="GO" id="GO:0006352">
    <property type="term" value="P:DNA-templated transcription initiation"/>
    <property type="evidence" value="ECO:0007669"/>
    <property type="project" value="InterPro"/>
</dbReference>
<dbReference type="Gene3D" id="1.10.1740.10">
    <property type="match status" value="1"/>
</dbReference>
<accession>A0A101V4V6</accession>
<evidence type="ECO:0000259" key="6">
    <source>
        <dbReference type="Pfam" id="PF04542"/>
    </source>
</evidence>
<reference evidence="8 9" key="1">
    <citation type="submission" date="2015-10" db="EMBL/GenBank/DDBJ databases">
        <title>Draft genome sequence of Streptomyces sp. RV15, isolated from a marine sponge.</title>
        <authorList>
            <person name="Ruckert C."/>
            <person name="Abdelmohsen U.R."/>
            <person name="Winkler A."/>
            <person name="Hentschel U."/>
            <person name="Kalinowski J."/>
            <person name="Kampfer P."/>
            <person name="Glaeser S."/>
        </authorList>
    </citation>
    <scope>NUCLEOTIDE SEQUENCE [LARGE SCALE GENOMIC DNA]</scope>
    <source>
        <strain evidence="8 9">RV15</strain>
    </source>
</reference>
<organism evidence="8 9">
    <name type="scientific">Streptomyces dysideae</name>
    <dbReference type="NCBI Taxonomy" id="909626"/>
    <lineage>
        <taxon>Bacteria</taxon>
        <taxon>Bacillati</taxon>
        <taxon>Actinomycetota</taxon>
        <taxon>Actinomycetes</taxon>
        <taxon>Kitasatosporales</taxon>
        <taxon>Streptomycetaceae</taxon>
        <taxon>Streptomyces</taxon>
    </lineage>
</organism>
<dbReference type="InterPro" id="IPR039425">
    <property type="entry name" value="RNA_pol_sigma-70-like"/>
</dbReference>
<dbReference type="PANTHER" id="PTHR43133">
    <property type="entry name" value="RNA POLYMERASE ECF-TYPE SIGMA FACTO"/>
    <property type="match status" value="1"/>
</dbReference>